<dbReference type="InterPro" id="IPR011856">
    <property type="entry name" value="tRNA_endonuc-like_dom_sf"/>
</dbReference>
<dbReference type="Gene3D" id="3.40.1350.10">
    <property type="match status" value="1"/>
</dbReference>
<feature type="domain" description="Restriction endonuclease type IV Mrr" evidence="2">
    <location>
        <begin position="79"/>
        <end position="185"/>
    </location>
</feature>
<dbReference type="EMBL" id="NEVQ01000013">
    <property type="protein sequence ID" value="OZI56426.1"/>
    <property type="molecule type" value="Genomic_DNA"/>
</dbReference>
<dbReference type="InterPro" id="IPR007560">
    <property type="entry name" value="Restrct_endonuc_IV_Mrr"/>
</dbReference>
<organism evidence="3 4">
    <name type="scientific">Bordetella genomosp. 4</name>
    <dbReference type="NCBI Taxonomy" id="463044"/>
    <lineage>
        <taxon>Bacteria</taxon>
        <taxon>Pseudomonadati</taxon>
        <taxon>Pseudomonadota</taxon>
        <taxon>Betaproteobacteria</taxon>
        <taxon>Burkholderiales</taxon>
        <taxon>Alcaligenaceae</taxon>
        <taxon>Bordetella</taxon>
    </lineage>
</organism>
<dbReference type="RefSeq" id="WP_094838114.1">
    <property type="nucleotide sequence ID" value="NZ_NEVQ01000013.1"/>
</dbReference>
<dbReference type="GO" id="GO:0015666">
    <property type="term" value="F:restriction endodeoxyribonuclease activity"/>
    <property type="evidence" value="ECO:0007669"/>
    <property type="project" value="TreeGrafter"/>
</dbReference>
<evidence type="ECO:0000256" key="1">
    <source>
        <dbReference type="SAM" id="Phobius"/>
    </source>
</evidence>
<dbReference type="GO" id="GO:0009307">
    <property type="term" value="P:DNA restriction-modification system"/>
    <property type="evidence" value="ECO:0007669"/>
    <property type="project" value="InterPro"/>
</dbReference>
<dbReference type="AlphaFoldDB" id="A0A261U391"/>
<keyword evidence="1" id="KW-0472">Membrane</keyword>
<accession>A0A261U391</accession>
<keyword evidence="1" id="KW-1133">Transmembrane helix</keyword>
<proteinExistence type="predicted"/>
<comment type="caution">
    <text evidence="3">The sequence shown here is derived from an EMBL/GenBank/DDBJ whole genome shotgun (WGS) entry which is preliminary data.</text>
</comment>
<dbReference type="InterPro" id="IPR011335">
    <property type="entry name" value="Restrct_endonuc-II-like"/>
</dbReference>
<dbReference type="PANTHER" id="PTHR30015:SF7">
    <property type="entry name" value="TYPE IV METHYL-DIRECTED RESTRICTION ENZYME ECOKMRR"/>
    <property type="match status" value="1"/>
</dbReference>
<dbReference type="Proteomes" id="UP000216885">
    <property type="component" value="Unassembled WGS sequence"/>
</dbReference>
<dbReference type="InterPro" id="IPR052906">
    <property type="entry name" value="Type_IV_Methyl-Rstrct_Enzyme"/>
</dbReference>
<feature type="transmembrane region" description="Helical" evidence="1">
    <location>
        <begin position="12"/>
        <end position="35"/>
    </location>
</feature>
<keyword evidence="1" id="KW-0812">Transmembrane</keyword>
<dbReference type="SUPFAM" id="SSF52980">
    <property type="entry name" value="Restriction endonuclease-like"/>
    <property type="match status" value="1"/>
</dbReference>
<evidence type="ECO:0000259" key="2">
    <source>
        <dbReference type="Pfam" id="PF04471"/>
    </source>
</evidence>
<keyword evidence="4" id="KW-1185">Reference proteome</keyword>
<dbReference type="GO" id="GO:0003677">
    <property type="term" value="F:DNA binding"/>
    <property type="evidence" value="ECO:0007669"/>
    <property type="project" value="InterPro"/>
</dbReference>
<name>A0A261U391_9BORD</name>
<gene>
    <name evidence="3" type="ORF">CAL20_13415</name>
</gene>
<protein>
    <recommendedName>
        <fullName evidence="2">Restriction endonuclease type IV Mrr domain-containing protein</fullName>
    </recommendedName>
</protein>
<dbReference type="Pfam" id="PF04471">
    <property type="entry name" value="Mrr_cat"/>
    <property type="match status" value="1"/>
</dbReference>
<evidence type="ECO:0000313" key="3">
    <source>
        <dbReference type="EMBL" id="OZI56426.1"/>
    </source>
</evidence>
<feature type="transmembrane region" description="Helical" evidence="1">
    <location>
        <begin position="41"/>
        <end position="60"/>
    </location>
</feature>
<evidence type="ECO:0000313" key="4">
    <source>
        <dbReference type="Proteomes" id="UP000216885"/>
    </source>
</evidence>
<dbReference type="PANTHER" id="PTHR30015">
    <property type="entry name" value="MRR RESTRICTION SYSTEM PROTEIN"/>
    <property type="match status" value="1"/>
</dbReference>
<reference evidence="3 4" key="1">
    <citation type="submission" date="2017-05" db="EMBL/GenBank/DDBJ databases">
        <title>Complete and WGS of Bordetella genogroups.</title>
        <authorList>
            <person name="Spilker T."/>
            <person name="LiPuma J."/>
        </authorList>
    </citation>
    <scope>NUCLEOTIDE SEQUENCE [LARGE SCALE GENOMIC DNA]</scope>
    <source>
        <strain evidence="3 4">AU9919</strain>
    </source>
</reference>
<sequence length="191" mass="20782">MKFMAKNSLFAILLRSSWWISMLVAAALILVAVAVVPPAYALFPICGAVPFIIISGIAAWKQRNKPSSARVEQTAQALSAMSWATFANQLEAALRHDGCQVKRLKTDAADFEVARPGAGRALISARRWKAAHTGVEPLQRLQTARSAAGASEGIYVTLGDISKPAQDYATQNNIQFMDAESLTQLFRHQKL</sequence>